<protein>
    <submittedName>
        <fullName evidence="1">Uncharacterized protein</fullName>
    </submittedName>
</protein>
<proteinExistence type="predicted"/>
<reference evidence="1 2" key="1">
    <citation type="submission" date="2021-06" db="EMBL/GenBank/DDBJ databases">
        <title>Caerostris extrusa draft genome.</title>
        <authorList>
            <person name="Kono N."/>
            <person name="Arakawa K."/>
        </authorList>
    </citation>
    <scope>NUCLEOTIDE SEQUENCE [LARGE SCALE GENOMIC DNA]</scope>
</reference>
<gene>
    <name evidence="1" type="ORF">CEXT_532931</name>
</gene>
<dbReference type="EMBL" id="BPLR01004813">
    <property type="protein sequence ID" value="GIX97713.1"/>
    <property type="molecule type" value="Genomic_DNA"/>
</dbReference>
<organism evidence="1 2">
    <name type="scientific">Caerostris extrusa</name>
    <name type="common">Bark spider</name>
    <name type="synonym">Caerostris bankana</name>
    <dbReference type="NCBI Taxonomy" id="172846"/>
    <lineage>
        <taxon>Eukaryota</taxon>
        <taxon>Metazoa</taxon>
        <taxon>Ecdysozoa</taxon>
        <taxon>Arthropoda</taxon>
        <taxon>Chelicerata</taxon>
        <taxon>Arachnida</taxon>
        <taxon>Araneae</taxon>
        <taxon>Araneomorphae</taxon>
        <taxon>Entelegynae</taxon>
        <taxon>Araneoidea</taxon>
        <taxon>Araneidae</taxon>
        <taxon>Caerostris</taxon>
    </lineage>
</organism>
<sequence length="69" mass="7668">MALYLCIEKTIQSSRITESPNISRVPSSDRVVGNFPAGEGPASQLRMTGKTPRVSDNRWSINMKMDLID</sequence>
<name>A0AAV4PNJ8_CAEEX</name>
<evidence type="ECO:0000313" key="2">
    <source>
        <dbReference type="Proteomes" id="UP001054945"/>
    </source>
</evidence>
<dbReference type="AlphaFoldDB" id="A0AAV4PNJ8"/>
<accession>A0AAV4PNJ8</accession>
<evidence type="ECO:0000313" key="1">
    <source>
        <dbReference type="EMBL" id="GIX97713.1"/>
    </source>
</evidence>
<dbReference type="Proteomes" id="UP001054945">
    <property type="component" value="Unassembled WGS sequence"/>
</dbReference>
<comment type="caution">
    <text evidence="1">The sequence shown here is derived from an EMBL/GenBank/DDBJ whole genome shotgun (WGS) entry which is preliminary data.</text>
</comment>
<keyword evidence="2" id="KW-1185">Reference proteome</keyword>